<feature type="compositionally biased region" description="Low complexity" evidence="1">
    <location>
        <begin position="11"/>
        <end position="29"/>
    </location>
</feature>
<proteinExistence type="predicted"/>
<gene>
    <name evidence="2" type="ORF">FALBO_7476</name>
</gene>
<dbReference type="Proteomes" id="UP000554235">
    <property type="component" value="Unassembled WGS sequence"/>
</dbReference>
<accession>A0A8H4LCE0</accession>
<comment type="caution">
    <text evidence="2">The sequence shown here is derived from an EMBL/GenBank/DDBJ whole genome shotgun (WGS) entry which is preliminary data.</text>
</comment>
<organism evidence="2 3">
    <name type="scientific">Fusarium albosuccineum</name>
    <dbReference type="NCBI Taxonomy" id="1237068"/>
    <lineage>
        <taxon>Eukaryota</taxon>
        <taxon>Fungi</taxon>
        <taxon>Dikarya</taxon>
        <taxon>Ascomycota</taxon>
        <taxon>Pezizomycotina</taxon>
        <taxon>Sordariomycetes</taxon>
        <taxon>Hypocreomycetidae</taxon>
        <taxon>Hypocreales</taxon>
        <taxon>Nectriaceae</taxon>
        <taxon>Fusarium</taxon>
        <taxon>Fusarium decemcellulare species complex</taxon>
    </lineage>
</organism>
<protein>
    <submittedName>
        <fullName evidence="2">Abc transporter cdr4</fullName>
    </submittedName>
</protein>
<name>A0A8H4LCE0_9HYPO</name>
<evidence type="ECO:0000256" key="1">
    <source>
        <dbReference type="SAM" id="MobiDB-lite"/>
    </source>
</evidence>
<keyword evidence="3" id="KW-1185">Reference proteome</keyword>
<feature type="region of interest" description="Disordered" evidence="1">
    <location>
        <begin position="1"/>
        <end position="66"/>
    </location>
</feature>
<sequence>MASHDSEKGSPEPNSLPSHLLLSSSGSHLTVAGEDEPSMALKDLLAATPQPRTLPPSALPSPQNNLAAPWTQVAPASTLGVSEAQPSSGSDSTFSEFAAPFSTQLAVVTKRVVQHYWRSPIYLFSKAAFSSCGTASSPFVLKSYDGS</sequence>
<evidence type="ECO:0000313" key="2">
    <source>
        <dbReference type="EMBL" id="KAF4465680.1"/>
    </source>
</evidence>
<dbReference type="EMBL" id="JAADYS010000998">
    <property type="protein sequence ID" value="KAF4465680.1"/>
    <property type="molecule type" value="Genomic_DNA"/>
</dbReference>
<dbReference type="AlphaFoldDB" id="A0A8H4LCE0"/>
<feature type="compositionally biased region" description="Basic and acidic residues" evidence="1">
    <location>
        <begin position="1"/>
        <end position="10"/>
    </location>
</feature>
<evidence type="ECO:0000313" key="3">
    <source>
        <dbReference type="Proteomes" id="UP000554235"/>
    </source>
</evidence>
<reference evidence="2 3" key="1">
    <citation type="submission" date="2020-01" db="EMBL/GenBank/DDBJ databases">
        <title>Identification and distribution of gene clusters putatively required for synthesis of sphingolipid metabolism inhibitors in phylogenetically diverse species of the filamentous fungus Fusarium.</title>
        <authorList>
            <person name="Kim H.-S."/>
            <person name="Busman M."/>
            <person name="Brown D.W."/>
            <person name="Divon H."/>
            <person name="Uhlig S."/>
            <person name="Proctor R.H."/>
        </authorList>
    </citation>
    <scope>NUCLEOTIDE SEQUENCE [LARGE SCALE GENOMIC DNA]</scope>
    <source>
        <strain evidence="2 3">NRRL 20459</strain>
    </source>
</reference>